<accession>A0A0P1MIJ2</accession>
<dbReference type="Proteomes" id="UP000182200">
    <property type="component" value="Unassembled WGS sequence"/>
</dbReference>
<accession>A0A0P1LVF9</accession>
<gene>
    <name evidence="2" type="ORF">JGI4_02122</name>
    <name evidence="1" type="ORF">JGI8_00934</name>
</gene>
<dbReference type="EMBL" id="FAOP01000010">
    <property type="protein sequence ID" value="CUU08564.1"/>
    <property type="molecule type" value="Genomic_DNA"/>
</dbReference>
<dbReference type="EMBL" id="CZVI01000010">
    <property type="protein sequence ID" value="CUS85840.1"/>
    <property type="molecule type" value="Genomic_DNA"/>
</dbReference>
<evidence type="ECO:0000313" key="1">
    <source>
        <dbReference type="EMBL" id="CUS85840.1"/>
    </source>
</evidence>
<organism evidence="2 3">
    <name type="scientific">Candidatus Kryptonium thompsonii</name>
    <dbReference type="NCBI Taxonomy" id="1633631"/>
    <lineage>
        <taxon>Bacteria</taxon>
        <taxon>Pseudomonadati</taxon>
        <taxon>Candidatus Kryptoniota</taxon>
        <taxon>Candidatus Kryptonium</taxon>
    </lineage>
</organism>
<dbReference type="STRING" id="1633631.GCA_001442925_02115"/>
<accession>A0A0P1M973</accession>
<sequence>MKKTFDSEKIIHLFKGSKRYVTIIPYEEFKVMKKNFKNPKGSLPDEKAKSYEIRFSEDVVVQLLNIYSGDVEKIYLFSKNLDVLKAKPISKDSEKLTSGIYKTKIAELLVFYRISHKFKLITILSVEPFV</sequence>
<dbReference type="Gene3D" id="3.30.2310.20">
    <property type="entry name" value="RelE-like"/>
    <property type="match status" value="1"/>
</dbReference>
<accession>A0A0S4NBQ5</accession>
<keyword evidence="4" id="KW-1185">Reference proteome</keyword>
<dbReference type="Proteomes" id="UP000182011">
    <property type="component" value="Unassembled WGS sequence"/>
</dbReference>
<dbReference type="RefSeq" id="WP_047133302.1">
    <property type="nucleotide sequence ID" value="NZ_CZVI01000010.1"/>
</dbReference>
<accession>A0A0P1M8E7</accession>
<dbReference type="InterPro" id="IPR035093">
    <property type="entry name" value="RelE/ParE_toxin_dom_sf"/>
</dbReference>
<accession>A0A0P1LSW2</accession>
<accession>A0A0N7MXU1</accession>
<name>A0A0P1M8E7_9BACT</name>
<dbReference type="AlphaFoldDB" id="A0A0P1M8E7"/>
<accession>A0A0P1M015</accession>
<evidence type="ECO:0000313" key="4">
    <source>
        <dbReference type="Proteomes" id="UP000182200"/>
    </source>
</evidence>
<proteinExistence type="predicted"/>
<evidence type="ECO:0000313" key="2">
    <source>
        <dbReference type="EMBL" id="CUU08564.1"/>
    </source>
</evidence>
<reference evidence="1 4" key="2">
    <citation type="submission" date="2015-11" db="EMBL/GenBank/DDBJ databases">
        <authorList>
            <person name="Varghese N."/>
        </authorList>
    </citation>
    <scope>NUCLEOTIDE SEQUENCE [LARGE SCALE GENOMIC DNA]</scope>
    <source>
        <strain evidence="1 4">JGI-8</strain>
    </source>
</reference>
<evidence type="ECO:0000313" key="3">
    <source>
        <dbReference type="Proteomes" id="UP000182011"/>
    </source>
</evidence>
<reference evidence="2 3" key="1">
    <citation type="submission" date="2015-11" db="EMBL/GenBank/DDBJ databases">
        <authorList>
            <person name="Zhang Y."/>
            <person name="Guo Z."/>
        </authorList>
    </citation>
    <scope>NUCLEOTIDE SEQUENCE [LARGE SCALE GENOMIC DNA]</scope>
    <source>
        <strain evidence="2">JGI-4</strain>
    </source>
</reference>
<protein>
    <submittedName>
        <fullName evidence="2">Uncharacterized protein</fullName>
    </submittedName>
</protein>